<evidence type="ECO:0000313" key="2">
    <source>
        <dbReference type="Proteomes" id="UP000789405"/>
    </source>
</evidence>
<dbReference type="EMBL" id="CAJVPY010069403">
    <property type="protein sequence ID" value="CAG8827271.1"/>
    <property type="molecule type" value="Genomic_DNA"/>
</dbReference>
<gene>
    <name evidence="1" type="ORF">DERYTH_LOCUS28254</name>
</gene>
<keyword evidence="2" id="KW-1185">Reference proteome</keyword>
<feature type="non-terminal residue" evidence="1">
    <location>
        <position position="1"/>
    </location>
</feature>
<proteinExistence type="predicted"/>
<dbReference type="SUPFAM" id="SSF48439">
    <property type="entry name" value="Protein prenylyltransferase"/>
    <property type="match status" value="1"/>
</dbReference>
<evidence type="ECO:0000313" key="1">
    <source>
        <dbReference type="EMBL" id="CAG8827271.1"/>
    </source>
</evidence>
<protein>
    <submittedName>
        <fullName evidence="1">7507_t:CDS:1</fullName>
    </submittedName>
</protein>
<organism evidence="1 2">
    <name type="scientific">Dentiscutata erythropus</name>
    <dbReference type="NCBI Taxonomy" id="1348616"/>
    <lineage>
        <taxon>Eukaryota</taxon>
        <taxon>Fungi</taxon>
        <taxon>Fungi incertae sedis</taxon>
        <taxon>Mucoromycota</taxon>
        <taxon>Glomeromycotina</taxon>
        <taxon>Glomeromycetes</taxon>
        <taxon>Diversisporales</taxon>
        <taxon>Gigasporaceae</taxon>
        <taxon>Dentiscutata</taxon>
    </lineage>
</organism>
<sequence>ILISMASKTVIEDVFEQTVTISSDLIHFESQETLPIDKSERIILLQREISTIRELLELEPDSKWCLQTLANLLREFKYIDNSKEVRNVEEVDEIVAIYDKLIIIDEMRVKRFEDL</sequence>
<reference evidence="1" key="1">
    <citation type="submission" date="2021-06" db="EMBL/GenBank/DDBJ databases">
        <authorList>
            <person name="Kallberg Y."/>
            <person name="Tangrot J."/>
            <person name="Rosling A."/>
        </authorList>
    </citation>
    <scope>NUCLEOTIDE SEQUENCE</scope>
    <source>
        <strain evidence="1">MA453B</strain>
    </source>
</reference>
<accession>A0A9N9PJT1</accession>
<dbReference type="AlphaFoldDB" id="A0A9N9PJT1"/>
<feature type="non-terminal residue" evidence="1">
    <location>
        <position position="115"/>
    </location>
</feature>
<name>A0A9N9PJT1_9GLOM</name>
<dbReference type="Gene3D" id="1.25.40.120">
    <property type="entry name" value="Protein prenylyltransferase"/>
    <property type="match status" value="1"/>
</dbReference>
<comment type="caution">
    <text evidence="1">The sequence shown here is derived from an EMBL/GenBank/DDBJ whole genome shotgun (WGS) entry which is preliminary data.</text>
</comment>
<dbReference type="Proteomes" id="UP000789405">
    <property type="component" value="Unassembled WGS sequence"/>
</dbReference>
<dbReference type="OrthoDB" id="1658at2759"/>